<evidence type="ECO:0000313" key="1">
    <source>
        <dbReference type="EMBL" id="GAG04792.1"/>
    </source>
</evidence>
<protein>
    <submittedName>
        <fullName evidence="1">Uncharacterized protein</fullName>
    </submittedName>
</protein>
<accession>X0V027</accession>
<sequence length="43" mass="5021">DILMNDNILYVIEANMKYGKEGFRMAGIDYFNLMENMIEDGDI</sequence>
<dbReference type="AlphaFoldDB" id="X0V027"/>
<feature type="non-terminal residue" evidence="1">
    <location>
        <position position="1"/>
    </location>
</feature>
<comment type="caution">
    <text evidence="1">The sequence shown here is derived from an EMBL/GenBank/DDBJ whole genome shotgun (WGS) entry which is preliminary data.</text>
</comment>
<dbReference type="EMBL" id="BARS01029461">
    <property type="protein sequence ID" value="GAG04792.1"/>
    <property type="molecule type" value="Genomic_DNA"/>
</dbReference>
<gene>
    <name evidence="1" type="ORF">S01H1_46046</name>
</gene>
<organism evidence="1">
    <name type="scientific">marine sediment metagenome</name>
    <dbReference type="NCBI Taxonomy" id="412755"/>
    <lineage>
        <taxon>unclassified sequences</taxon>
        <taxon>metagenomes</taxon>
        <taxon>ecological metagenomes</taxon>
    </lineage>
</organism>
<name>X0V027_9ZZZZ</name>
<proteinExistence type="predicted"/>
<reference evidence="1" key="1">
    <citation type="journal article" date="2014" name="Front. Microbiol.">
        <title>High frequency of phylogenetically diverse reductive dehalogenase-homologous genes in deep subseafloor sedimentary metagenomes.</title>
        <authorList>
            <person name="Kawai M."/>
            <person name="Futagami T."/>
            <person name="Toyoda A."/>
            <person name="Takaki Y."/>
            <person name="Nishi S."/>
            <person name="Hori S."/>
            <person name="Arai W."/>
            <person name="Tsubouchi T."/>
            <person name="Morono Y."/>
            <person name="Uchiyama I."/>
            <person name="Ito T."/>
            <person name="Fujiyama A."/>
            <person name="Inagaki F."/>
            <person name="Takami H."/>
        </authorList>
    </citation>
    <scope>NUCLEOTIDE SEQUENCE</scope>
    <source>
        <strain evidence="1">Expedition CK06-06</strain>
    </source>
</reference>